<accession>A0ABR1C836</accession>
<feature type="compositionally biased region" description="Basic and acidic residues" evidence="1">
    <location>
        <begin position="68"/>
        <end position="97"/>
    </location>
</feature>
<gene>
    <name evidence="2" type="primary">Necator_chrII.g5170</name>
    <name evidence="2" type="ORF">RB195_017378</name>
</gene>
<feature type="region of interest" description="Disordered" evidence="1">
    <location>
        <begin position="137"/>
        <end position="269"/>
    </location>
</feature>
<feature type="compositionally biased region" description="Basic and acidic residues" evidence="1">
    <location>
        <begin position="218"/>
        <end position="233"/>
    </location>
</feature>
<feature type="compositionally biased region" description="Basic and acidic residues" evidence="1">
    <location>
        <begin position="324"/>
        <end position="336"/>
    </location>
</feature>
<feature type="region of interest" description="Disordered" evidence="1">
    <location>
        <begin position="305"/>
        <end position="336"/>
    </location>
</feature>
<feature type="compositionally biased region" description="Polar residues" evidence="1">
    <location>
        <begin position="235"/>
        <end position="249"/>
    </location>
</feature>
<reference evidence="2 3" key="1">
    <citation type="submission" date="2023-08" db="EMBL/GenBank/DDBJ databases">
        <title>A Necator americanus chromosomal reference genome.</title>
        <authorList>
            <person name="Ilik V."/>
            <person name="Petrzelkova K.J."/>
            <person name="Pardy F."/>
            <person name="Fuh T."/>
            <person name="Niatou-Singa F.S."/>
            <person name="Gouil Q."/>
            <person name="Baker L."/>
            <person name="Ritchie M.E."/>
            <person name="Jex A.R."/>
            <person name="Gazzola D."/>
            <person name="Li H."/>
            <person name="Toshio Fujiwara R."/>
            <person name="Zhan B."/>
            <person name="Aroian R.V."/>
            <person name="Pafco B."/>
            <person name="Schwarz E.M."/>
        </authorList>
    </citation>
    <scope>NUCLEOTIDE SEQUENCE [LARGE SCALE GENOMIC DNA]</scope>
    <source>
        <strain evidence="2 3">Aroian</strain>
        <tissue evidence="2">Whole animal</tissue>
    </source>
</reference>
<keyword evidence="3" id="KW-1185">Reference proteome</keyword>
<organism evidence="2 3">
    <name type="scientific">Necator americanus</name>
    <name type="common">Human hookworm</name>
    <dbReference type="NCBI Taxonomy" id="51031"/>
    <lineage>
        <taxon>Eukaryota</taxon>
        <taxon>Metazoa</taxon>
        <taxon>Ecdysozoa</taxon>
        <taxon>Nematoda</taxon>
        <taxon>Chromadorea</taxon>
        <taxon>Rhabditida</taxon>
        <taxon>Rhabditina</taxon>
        <taxon>Rhabditomorpha</taxon>
        <taxon>Strongyloidea</taxon>
        <taxon>Ancylostomatidae</taxon>
        <taxon>Bunostominae</taxon>
        <taxon>Necator</taxon>
    </lineage>
</organism>
<sequence>MSNASNSFSAWETLPEDEPPLCIVVRRPVLPPRHYEANEVYPQDRPYIPVINEPPGHLGVRQFHRQAKSFDERGEPPRQNRRMSMDRRTLSEAERSAARQHTAQLLQPETPVVAACQSLWAAKGHLEELHALGISDPSSASTSFESNTDNSPASANPESKGREEGADKKRLQYNPPSRKVSVEIPAVTVSRHRYKETLRRKSNQFRRRVEDESPALRSSRESVASRELRDLFNRRGSQQVDSRKTSGTSVLGDRRPSTRDSRRASLFSGDLQRETRDLRDFNRDRRRSSRNLFYDRDFDSRHSSIVRRRSGSRKQPQDLPNFFTRRESRNYRDRRNSNDVVYGVQSRRFSRELPEIPTFEISEATSRRNSRAYNDGRFPRDMSPLYERNENRERNRRRSSFIRHVAVSHDANFFGRDDLPDRDARSLFLRRKFLSTAAVSSLDSTNSTESSAPEAIFASSVDSAGSDLEHRRLSLMNRLPTGSAPHLMSRQAPSSANPPANTQRRRFRNRDYSVDAQSDSLFREWSRVDPAYEERDTRDHRDQREPRRRLERGASEDQSASRPVRARAYSRQLTVNPGGNVMVPFICYPDEVNCSR</sequence>
<feature type="compositionally biased region" description="Polar residues" evidence="1">
    <location>
        <begin position="137"/>
        <end position="157"/>
    </location>
</feature>
<feature type="region of interest" description="Disordered" evidence="1">
    <location>
        <begin position="479"/>
        <end position="513"/>
    </location>
</feature>
<feature type="region of interest" description="Disordered" evidence="1">
    <location>
        <begin position="67"/>
        <end position="106"/>
    </location>
</feature>
<proteinExistence type="predicted"/>
<evidence type="ECO:0000313" key="3">
    <source>
        <dbReference type="Proteomes" id="UP001303046"/>
    </source>
</evidence>
<dbReference type="EMBL" id="JAVFWL010000002">
    <property type="protein sequence ID" value="KAK6733590.1"/>
    <property type="molecule type" value="Genomic_DNA"/>
</dbReference>
<feature type="compositionally biased region" description="Basic and acidic residues" evidence="1">
    <location>
        <begin position="252"/>
        <end position="263"/>
    </location>
</feature>
<evidence type="ECO:0000313" key="2">
    <source>
        <dbReference type="EMBL" id="KAK6733590.1"/>
    </source>
</evidence>
<feature type="compositionally biased region" description="Basic residues" evidence="1">
    <location>
        <begin position="190"/>
        <end position="206"/>
    </location>
</feature>
<dbReference type="Proteomes" id="UP001303046">
    <property type="component" value="Unassembled WGS sequence"/>
</dbReference>
<feature type="region of interest" description="Disordered" evidence="1">
    <location>
        <begin position="532"/>
        <end position="571"/>
    </location>
</feature>
<feature type="compositionally biased region" description="Basic and acidic residues" evidence="1">
    <location>
        <begin position="532"/>
        <end position="545"/>
    </location>
</feature>
<comment type="caution">
    <text evidence="2">The sequence shown here is derived from an EMBL/GenBank/DDBJ whole genome shotgun (WGS) entry which is preliminary data.</text>
</comment>
<feature type="compositionally biased region" description="Basic and acidic residues" evidence="1">
    <location>
        <begin position="159"/>
        <end position="170"/>
    </location>
</feature>
<feature type="compositionally biased region" description="Polar residues" evidence="1">
    <location>
        <begin position="491"/>
        <end position="502"/>
    </location>
</feature>
<name>A0ABR1C836_NECAM</name>
<evidence type="ECO:0000256" key="1">
    <source>
        <dbReference type="SAM" id="MobiDB-lite"/>
    </source>
</evidence>
<protein>
    <submittedName>
        <fullName evidence="2">Uncharacterized protein</fullName>
    </submittedName>
</protein>